<dbReference type="Pfam" id="PF12729">
    <property type="entry name" value="4HB_MCP_1"/>
    <property type="match status" value="1"/>
</dbReference>
<feature type="domain" description="Methyl-accepting transducer" evidence="9">
    <location>
        <begin position="295"/>
        <end position="531"/>
    </location>
</feature>
<sequence length="581" mass="61877">MQWFSNMKIGYKMGMLLICFLVFLAFIGFTALKRVSDVNAKIVELNDSRLVPIVNLEDIKSSIEYIRSQANSMMTVGNDEAKKQPIQDEINQRAEETAKQVEAYRSNPEFQEAIEAYDAFVSAKDVFLDKHGTGSVDEGMPAAGSAAAAAPAAGGLEEIENFDAARTNVVSAFDKLIKQQVGNAKATYDDSRLVYNRTLITIGAALLVSVLIVLLIGFLITRSITVPVRKVTTKLKEIASSGGDLTRRIDYDSRDEIGELSSSFNEFAGKLQMIIQEVSSVAENVADSSEQLNVQAAATSRSLKSVSGTIAEIAASSSDGAAVAEETTASLTEAAAFSAATSQASRGTTESSRRARSAAENGAQRIAEVVASITEIESSSKHVSGVMAELDRSSKRIADRLKIISDISEQTNLLALNAAIEAARAGEAGRGFSVVADEIRKLADESAAAAKQIAGLVQENELKTGSAVDSVQRVEAKIAAGVEKASQAGGNIEEILTSITYIVEQIEAIEDANARQAQSADEMSKAMDQLSASSSDIAEGTDQMKSEINQQLGLMDQVEHTTSELAVTAKRLRTLTSGFTV</sequence>
<feature type="transmembrane region" description="Helical" evidence="8">
    <location>
        <begin position="199"/>
        <end position="220"/>
    </location>
</feature>
<name>A0A1B1MVY5_9BACL</name>
<evidence type="ECO:0000259" key="10">
    <source>
        <dbReference type="PROSITE" id="PS50885"/>
    </source>
</evidence>
<dbReference type="AlphaFoldDB" id="A0A1B1MVY5"/>
<dbReference type="PRINTS" id="PR00260">
    <property type="entry name" value="CHEMTRNSDUCR"/>
</dbReference>
<feature type="domain" description="HAMP" evidence="10">
    <location>
        <begin position="222"/>
        <end position="276"/>
    </location>
</feature>
<evidence type="ECO:0000256" key="5">
    <source>
        <dbReference type="ARBA" id="ARBA00029447"/>
    </source>
</evidence>
<evidence type="ECO:0000256" key="4">
    <source>
        <dbReference type="ARBA" id="ARBA00023224"/>
    </source>
</evidence>
<comment type="subcellular location">
    <subcellularLocation>
        <location evidence="1">Cell membrane</location>
    </subcellularLocation>
</comment>
<dbReference type="SMART" id="SM00304">
    <property type="entry name" value="HAMP"/>
    <property type="match status" value="1"/>
</dbReference>
<dbReference type="Proteomes" id="UP000092573">
    <property type="component" value="Chromosome"/>
</dbReference>
<evidence type="ECO:0000256" key="2">
    <source>
        <dbReference type="ARBA" id="ARBA00022475"/>
    </source>
</evidence>
<evidence type="ECO:0000256" key="1">
    <source>
        <dbReference type="ARBA" id="ARBA00004236"/>
    </source>
</evidence>
<dbReference type="PANTHER" id="PTHR32089:SF112">
    <property type="entry name" value="LYSOZYME-LIKE PROTEIN-RELATED"/>
    <property type="match status" value="1"/>
</dbReference>
<accession>A0A1B1MVY5</accession>
<dbReference type="PROSITE" id="PS50885">
    <property type="entry name" value="HAMP"/>
    <property type="match status" value="1"/>
</dbReference>
<reference evidence="11 12" key="1">
    <citation type="submission" date="2016-01" db="EMBL/GenBank/DDBJ databases">
        <title>Complete Genome Sequence of Paenibacillus yonginensis DCY84, a novel Plant Growth-Promoting Bacteria with Elicitation of Induced Systemic Resistance.</title>
        <authorList>
            <person name="Kim Y.J."/>
            <person name="Yang D.C."/>
            <person name="Sukweenadhi J."/>
        </authorList>
    </citation>
    <scope>NUCLEOTIDE SEQUENCE [LARGE SCALE GENOMIC DNA]</scope>
    <source>
        <strain evidence="11 12">DCY84</strain>
    </source>
</reference>
<dbReference type="SMART" id="SM00283">
    <property type="entry name" value="MA"/>
    <property type="match status" value="1"/>
</dbReference>
<proteinExistence type="inferred from homology"/>
<evidence type="ECO:0000256" key="8">
    <source>
        <dbReference type="SAM" id="Phobius"/>
    </source>
</evidence>
<feature type="region of interest" description="Disordered" evidence="7">
    <location>
        <begin position="339"/>
        <end position="360"/>
    </location>
</feature>
<keyword evidence="12" id="KW-1185">Reference proteome</keyword>
<dbReference type="PANTHER" id="PTHR32089">
    <property type="entry name" value="METHYL-ACCEPTING CHEMOTAXIS PROTEIN MCPB"/>
    <property type="match status" value="1"/>
</dbReference>
<organism evidence="11 12">
    <name type="scientific">Paenibacillus yonginensis</name>
    <dbReference type="NCBI Taxonomy" id="1462996"/>
    <lineage>
        <taxon>Bacteria</taxon>
        <taxon>Bacillati</taxon>
        <taxon>Bacillota</taxon>
        <taxon>Bacilli</taxon>
        <taxon>Bacillales</taxon>
        <taxon>Paenibacillaceae</taxon>
        <taxon>Paenibacillus</taxon>
    </lineage>
</organism>
<evidence type="ECO:0000256" key="6">
    <source>
        <dbReference type="PROSITE-ProRule" id="PRU00284"/>
    </source>
</evidence>
<evidence type="ECO:0000256" key="7">
    <source>
        <dbReference type="SAM" id="MobiDB-lite"/>
    </source>
</evidence>
<dbReference type="CDD" id="cd06225">
    <property type="entry name" value="HAMP"/>
    <property type="match status" value="1"/>
</dbReference>
<dbReference type="InterPro" id="IPR004089">
    <property type="entry name" value="MCPsignal_dom"/>
</dbReference>
<gene>
    <name evidence="11" type="ORF">AWM70_00970</name>
</gene>
<dbReference type="InterPro" id="IPR004090">
    <property type="entry name" value="Chemotax_Me-accpt_rcpt"/>
</dbReference>
<feature type="region of interest" description="Disordered" evidence="7">
    <location>
        <begin position="517"/>
        <end position="540"/>
    </location>
</feature>
<evidence type="ECO:0000259" key="9">
    <source>
        <dbReference type="PROSITE" id="PS50111"/>
    </source>
</evidence>
<dbReference type="GO" id="GO:0005886">
    <property type="term" value="C:plasma membrane"/>
    <property type="evidence" value="ECO:0007669"/>
    <property type="project" value="UniProtKB-SubCell"/>
</dbReference>
<keyword evidence="3 8" id="KW-0472">Membrane</keyword>
<protein>
    <recommendedName>
        <fullName evidence="13">Chemotaxis protein</fullName>
    </recommendedName>
</protein>
<dbReference type="Gene3D" id="1.10.287.950">
    <property type="entry name" value="Methyl-accepting chemotaxis protein"/>
    <property type="match status" value="1"/>
</dbReference>
<evidence type="ECO:0008006" key="13">
    <source>
        <dbReference type="Google" id="ProtNLM"/>
    </source>
</evidence>
<dbReference type="EMBL" id="CP014167">
    <property type="protein sequence ID" value="ANS73329.1"/>
    <property type="molecule type" value="Genomic_DNA"/>
</dbReference>
<dbReference type="Gene3D" id="6.10.340.10">
    <property type="match status" value="1"/>
</dbReference>
<evidence type="ECO:0000256" key="3">
    <source>
        <dbReference type="ARBA" id="ARBA00023136"/>
    </source>
</evidence>
<evidence type="ECO:0000313" key="12">
    <source>
        <dbReference type="Proteomes" id="UP000092573"/>
    </source>
</evidence>
<keyword evidence="8" id="KW-1133">Transmembrane helix</keyword>
<dbReference type="GO" id="GO:0007165">
    <property type="term" value="P:signal transduction"/>
    <property type="evidence" value="ECO:0007669"/>
    <property type="project" value="UniProtKB-KW"/>
</dbReference>
<keyword evidence="8" id="KW-0812">Transmembrane</keyword>
<dbReference type="Pfam" id="PF00015">
    <property type="entry name" value="MCPsignal"/>
    <property type="match status" value="1"/>
</dbReference>
<dbReference type="PROSITE" id="PS50111">
    <property type="entry name" value="CHEMOTAXIS_TRANSDUC_2"/>
    <property type="match status" value="1"/>
</dbReference>
<dbReference type="Pfam" id="PF00672">
    <property type="entry name" value="HAMP"/>
    <property type="match status" value="1"/>
</dbReference>
<dbReference type="KEGG" id="pyg:AWM70_00970"/>
<evidence type="ECO:0000313" key="11">
    <source>
        <dbReference type="EMBL" id="ANS73329.1"/>
    </source>
</evidence>
<dbReference type="CDD" id="cd11386">
    <property type="entry name" value="MCP_signal"/>
    <property type="match status" value="1"/>
</dbReference>
<dbReference type="OrthoDB" id="107771at2"/>
<dbReference type="GO" id="GO:0006935">
    <property type="term" value="P:chemotaxis"/>
    <property type="evidence" value="ECO:0007669"/>
    <property type="project" value="InterPro"/>
</dbReference>
<dbReference type="InterPro" id="IPR003660">
    <property type="entry name" value="HAMP_dom"/>
</dbReference>
<dbReference type="SUPFAM" id="SSF58104">
    <property type="entry name" value="Methyl-accepting chemotaxis protein (MCP) signaling domain"/>
    <property type="match status" value="1"/>
</dbReference>
<dbReference type="RefSeq" id="WP_068693565.1">
    <property type="nucleotide sequence ID" value="NZ_CP014167.1"/>
</dbReference>
<comment type="similarity">
    <text evidence="5">Belongs to the methyl-accepting chemotaxis (MCP) protein family.</text>
</comment>
<keyword evidence="2" id="KW-1003">Cell membrane</keyword>
<keyword evidence="4 6" id="KW-0807">Transducer</keyword>
<dbReference type="GO" id="GO:0004888">
    <property type="term" value="F:transmembrane signaling receptor activity"/>
    <property type="evidence" value="ECO:0007669"/>
    <property type="project" value="InterPro"/>
</dbReference>
<dbReference type="InterPro" id="IPR024478">
    <property type="entry name" value="HlyB_4HB_MCP"/>
</dbReference>
<dbReference type="STRING" id="1462996.AWM70_00970"/>